<comment type="caution">
    <text evidence="2">The sequence shown here is derived from an EMBL/GenBank/DDBJ whole genome shotgun (WGS) entry which is preliminary data.</text>
</comment>
<dbReference type="EMBL" id="MCFH01000010">
    <property type="protein sequence ID" value="ORX54652.1"/>
    <property type="molecule type" value="Genomic_DNA"/>
</dbReference>
<evidence type="ECO:0000313" key="2">
    <source>
        <dbReference type="EMBL" id="ORX54652.1"/>
    </source>
</evidence>
<reference evidence="2 3" key="2">
    <citation type="submission" date="2016-08" db="EMBL/GenBank/DDBJ databases">
        <title>Pervasive Adenine N6-methylation of Active Genes in Fungi.</title>
        <authorList>
            <consortium name="DOE Joint Genome Institute"/>
            <person name="Mondo S.J."/>
            <person name="Dannebaum R.O."/>
            <person name="Kuo R.C."/>
            <person name="Labutti K."/>
            <person name="Haridas S."/>
            <person name="Kuo A."/>
            <person name="Salamov A."/>
            <person name="Ahrendt S.R."/>
            <person name="Lipzen A."/>
            <person name="Sullivan W."/>
            <person name="Andreopoulos W.B."/>
            <person name="Clum A."/>
            <person name="Lindquist E."/>
            <person name="Daum C."/>
            <person name="Ramamoorthy G.K."/>
            <person name="Gryganskyi A."/>
            <person name="Culley D."/>
            <person name="Magnuson J.K."/>
            <person name="James T.Y."/>
            <person name="O'Malley M.A."/>
            <person name="Stajich J.E."/>
            <person name="Spatafora J.W."/>
            <person name="Visel A."/>
            <person name="Grigoriev I.V."/>
        </authorList>
    </citation>
    <scope>NUCLEOTIDE SEQUENCE [LARGE SCALE GENOMIC DNA]</scope>
    <source>
        <strain evidence="3">finn</strain>
    </source>
</reference>
<keyword evidence="1" id="KW-0472">Membrane</keyword>
<dbReference type="Proteomes" id="UP000193719">
    <property type="component" value="Unassembled WGS sequence"/>
</dbReference>
<reference evidence="2 3" key="1">
    <citation type="submission" date="2016-08" db="EMBL/GenBank/DDBJ databases">
        <title>Genomes of anaerobic fungi encode conserved fungal cellulosomes for biomass hydrolysis.</title>
        <authorList>
            <consortium name="DOE Joint Genome Institute"/>
            <person name="Haitjema C.H."/>
            <person name="Gilmore S.P."/>
            <person name="Henske J.K."/>
            <person name="Solomon K.V."/>
            <person name="De Groot R."/>
            <person name="Kuo A."/>
            <person name="Mondo S.J."/>
            <person name="Salamov A.A."/>
            <person name="Labutti K."/>
            <person name="Zhao Z."/>
            <person name="Chiniquy J."/>
            <person name="Barry K."/>
            <person name="Brewer H.M."/>
            <person name="Purvine S.O."/>
            <person name="Wright A.T."/>
            <person name="Boxma B."/>
            <person name="Van Alen T."/>
            <person name="Hackstein J.H."/>
            <person name="Baker S.E."/>
            <person name="Grigoriev I.V."/>
            <person name="O'Malley M.A."/>
        </authorList>
    </citation>
    <scope>NUCLEOTIDE SEQUENCE [LARGE SCALE GENOMIC DNA]</scope>
    <source>
        <strain evidence="3">finn</strain>
    </source>
</reference>
<proteinExistence type="predicted"/>
<name>A0A1Y1VFV3_9FUNG</name>
<sequence length="56" mass="6700">MEFNGIYNLLNIFKFKIIIIALNIWFLNYLCILKAAKSYNYIITKAIVYSLIFNFK</sequence>
<feature type="transmembrane region" description="Helical" evidence="1">
    <location>
        <begin position="12"/>
        <end position="31"/>
    </location>
</feature>
<protein>
    <submittedName>
        <fullName evidence="2">Uncharacterized protein</fullName>
    </submittedName>
</protein>
<keyword evidence="1" id="KW-1133">Transmembrane helix</keyword>
<keyword evidence="3" id="KW-1185">Reference proteome</keyword>
<evidence type="ECO:0000313" key="3">
    <source>
        <dbReference type="Proteomes" id="UP000193719"/>
    </source>
</evidence>
<keyword evidence="1" id="KW-0812">Transmembrane</keyword>
<gene>
    <name evidence="2" type="ORF">BCR36DRAFT_9189</name>
</gene>
<evidence type="ECO:0000256" key="1">
    <source>
        <dbReference type="SAM" id="Phobius"/>
    </source>
</evidence>
<organism evidence="2 3">
    <name type="scientific">Piromyces finnis</name>
    <dbReference type="NCBI Taxonomy" id="1754191"/>
    <lineage>
        <taxon>Eukaryota</taxon>
        <taxon>Fungi</taxon>
        <taxon>Fungi incertae sedis</taxon>
        <taxon>Chytridiomycota</taxon>
        <taxon>Chytridiomycota incertae sedis</taxon>
        <taxon>Neocallimastigomycetes</taxon>
        <taxon>Neocallimastigales</taxon>
        <taxon>Neocallimastigaceae</taxon>
        <taxon>Piromyces</taxon>
    </lineage>
</organism>
<dbReference type="AlphaFoldDB" id="A0A1Y1VFV3"/>
<accession>A0A1Y1VFV3</accession>